<proteinExistence type="inferred from homology"/>
<sequence>MKRVYNSIIIAGILICMAGAVLLFVPGHERPVVTIVYIGEKGDFGFLDSAYLGLILARDDFNFISHEMLWDGSDSQDPVIVDDGKRADLVLILGDLMSGYAETVANKYPKTPIVVIDSGPVPGDSIRSVSFSMYGASYLAGVLAANQTKTEKIGVIAAKDAPVITSFTDGFVDGVYSGNPDAEVSIIYLADDDTGFTMPEKAAEVARSMYADGTDLIFTVAGGSGPGAITAAKELPGLLIIGVDSDQSELAPKTVIASVVKRVDQVVYDEIEAALSGRSVAGEDMIGLSDGGSALIINPRFPEIGNLIEERYSEAAEKEAEYLLMNENG</sequence>
<feature type="domain" description="ABC transporter substrate-binding protein PnrA-like" evidence="8">
    <location>
        <begin position="85"/>
        <end position="294"/>
    </location>
</feature>
<dbReference type="InterPro" id="IPR003760">
    <property type="entry name" value="PnrA-like"/>
</dbReference>
<evidence type="ECO:0000256" key="5">
    <source>
        <dbReference type="ARBA" id="ARBA00023136"/>
    </source>
</evidence>
<dbReference type="AlphaFoldDB" id="A0ABD4TFA4"/>
<evidence type="ECO:0000256" key="4">
    <source>
        <dbReference type="ARBA" id="ARBA00022729"/>
    </source>
</evidence>
<dbReference type="EMBL" id="VOTZ01000001">
    <property type="protein sequence ID" value="MCQ1537396.1"/>
    <property type="molecule type" value="Genomic_DNA"/>
</dbReference>
<keyword evidence="4" id="KW-0732">Signal</keyword>
<evidence type="ECO:0000259" key="8">
    <source>
        <dbReference type="Pfam" id="PF02608"/>
    </source>
</evidence>
<dbReference type="PANTHER" id="PTHR34296:SF2">
    <property type="entry name" value="ABC TRANSPORTER GUANOSINE-BINDING PROTEIN NUPN"/>
    <property type="match status" value="1"/>
</dbReference>
<accession>A0ABD4TFA4</accession>
<evidence type="ECO:0000256" key="6">
    <source>
        <dbReference type="ARBA" id="ARBA00023288"/>
    </source>
</evidence>
<name>A0ABD4TFA4_9EURY</name>
<comment type="subcellular location">
    <subcellularLocation>
        <location evidence="1">Cell membrane</location>
        <topology evidence="1">Lipid-anchor</topology>
    </subcellularLocation>
</comment>
<dbReference type="SUPFAM" id="SSF53822">
    <property type="entry name" value="Periplasmic binding protein-like I"/>
    <property type="match status" value="1"/>
</dbReference>
<dbReference type="InterPro" id="IPR028082">
    <property type="entry name" value="Peripla_BP_I"/>
</dbReference>
<evidence type="ECO:0000256" key="1">
    <source>
        <dbReference type="ARBA" id="ARBA00004193"/>
    </source>
</evidence>
<keyword evidence="6" id="KW-0449">Lipoprotein</keyword>
<dbReference type="GO" id="GO:0005886">
    <property type="term" value="C:plasma membrane"/>
    <property type="evidence" value="ECO:0007669"/>
    <property type="project" value="UniProtKB-SubCell"/>
</dbReference>
<dbReference type="Pfam" id="PF02608">
    <property type="entry name" value="Bmp"/>
    <property type="match status" value="1"/>
</dbReference>
<keyword evidence="10" id="KW-1185">Reference proteome</keyword>
<dbReference type="InterPro" id="IPR050957">
    <property type="entry name" value="BMP_lipoprotein"/>
</dbReference>
<dbReference type="CDD" id="cd06354">
    <property type="entry name" value="PBP1_PrnA-like"/>
    <property type="match status" value="1"/>
</dbReference>
<evidence type="ECO:0000256" key="7">
    <source>
        <dbReference type="SAM" id="Phobius"/>
    </source>
</evidence>
<protein>
    <submittedName>
        <fullName evidence="9">BMP family ABC transporter substrate-binding protein</fullName>
    </submittedName>
</protein>
<gene>
    <name evidence="9" type="ORF">FTO68_00020</name>
</gene>
<comment type="caution">
    <text evidence="9">The sequence shown here is derived from an EMBL/GenBank/DDBJ whole genome shotgun (WGS) entry which is preliminary data.</text>
</comment>
<comment type="similarity">
    <text evidence="2">Belongs to the BMP lipoprotein family.</text>
</comment>
<feature type="transmembrane region" description="Helical" evidence="7">
    <location>
        <begin position="7"/>
        <end position="25"/>
    </location>
</feature>
<keyword evidence="5 7" id="KW-0472">Membrane</keyword>
<dbReference type="RefSeq" id="WP_255331299.1">
    <property type="nucleotide sequence ID" value="NZ_VOTZ01000001.1"/>
</dbReference>
<evidence type="ECO:0000256" key="3">
    <source>
        <dbReference type="ARBA" id="ARBA00022475"/>
    </source>
</evidence>
<keyword evidence="3" id="KW-1003">Cell membrane</keyword>
<reference evidence="9 10" key="1">
    <citation type="submission" date="2019-08" db="EMBL/GenBank/DDBJ databases">
        <authorList>
            <person name="Chen S.-C."/>
            <person name="Lai M.-C."/>
            <person name="You Y.-T."/>
        </authorList>
    </citation>
    <scope>NUCLEOTIDE SEQUENCE [LARGE SCALE GENOMIC DNA]</scope>
    <source>
        <strain evidence="9 10">P2F9704a</strain>
    </source>
</reference>
<evidence type="ECO:0000313" key="10">
    <source>
        <dbReference type="Proteomes" id="UP001524383"/>
    </source>
</evidence>
<evidence type="ECO:0000313" key="9">
    <source>
        <dbReference type="EMBL" id="MCQ1537396.1"/>
    </source>
</evidence>
<keyword evidence="7" id="KW-0812">Transmembrane</keyword>
<dbReference type="PANTHER" id="PTHR34296">
    <property type="entry name" value="TRANSCRIPTIONAL ACTIVATOR PROTEIN MED"/>
    <property type="match status" value="1"/>
</dbReference>
<dbReference type="Gene3D" id="3.40.50.2300">
    <property type="match status" value="2"/>
</dbReference>
<evidence type="ECO:0000256" key="2">
    <source>
        <dbReference type="ARBA" id="ARBA00008610"/>
    </source>
</evidence>
<dbReference type="Proteomes" id="UP001524383">
    <property type="component" value="Unassembled WGS sequence"/>
</dbReference>
<organism evidence="9 10">
    <name type="scientific">Methanocalculus taiwanensis</name>
    <dbReference type="NCBI Taxonomy" id="106207"/>
    <lineage>
        <taxon>Archaea</taxon>
        <taxon>Methanobacteriati</taxon>
        <taxon>Methanobacteriota</taxon>
        <taxon>Stenosarchaea group</taxon>
        <taxon>Methanomicrobia</taxon>
        <taxon>Methanomicrobiales</taxon>
        <taxon>Methanocalculaceae</taxon>
        <taxon>Methanocalculus</taxon>
    </lineage>
</organism>
<keyword evidence="7" id="KW-1133">Transmembrane helix</keyword>